<proteinExistence type="predicted"/>
<dbReference type="Proteomes" id="UP000642829">
    <property type="component" value="Unassembled WGS sequence"/>
</dbReference>
<evidence type="ECO:0000313" key="2">
    <source>
        <dbReference type="Proteomes" id="UP000642829"/>
    </source>
</evidence>
<sequence length="309" mass="35976">MEKFVQEPGVVGFTEPFNEHLRLIDQKMADEDDQKRREELNHPNQEQSYYGPYRDLIVPGDIESPGIRHFDIRYPLNYWFDPKDRGQLRYLRSLIDHAGDRFQSQPVLGFVRSLGRVELLRNLGGYHIVLLREPFDAFWSSYTQLRDKTNAYFAVQYVMLAALCRDVPALDALALKYHLPKLKIKGPFYTYGRACNLFREQYADNLELLREAFCLVYLLSYGAALPHADLVVSVDRLSRDEAYRKRISNLIAENTGRVLDFNDCRCPQYDEPEARAAFEETYRAEQCALEESRQARWMAGGRLLDSLLA</sequence>
<reference evidence="1" key="1">
    <citation type="journal article" date="2014" name="Int. J. Syst. Evol. Microbiol.">
        <title>Complete genome sequence of Corynebacterium casei LMG S-19264T (=DSM 44701T), isolated from a smear-ripened cheese.</title>
        <authorList>
            <consortium name="US DOE Joint Genome Institute (JGI-PGF)"/>
            <person name="Walter F."/>
            <person name="Albersmeier A."/>
            <person name="Kalinowski J."/>
            <person name="Ruckert C."/>
        </authorList>
    </citation>
    <scope>NUCLEOTIDE SEQUENCE</scope>
    <source>
        <strain evidence="1">KCTC 12870</strain>
    </source>
</reference>
<organism evidence="1 2">
    <name type="scientific">Cerasicoccus arenae</name>
    <dbReference type="NCBI Taxonomy" id="424488"/>
    <lineage>
        <taxon>Bacteria</taxon>
        <taxon>Pseudomonadati</taxon>
        <taxon>Verrucomicrobiota</taxon>
        <taxon>Opitutia</taxon>
        <taxon>Puniceicoccales</taxon>
        <taxon>Cerasicoccaceae</taxon>
        <taxon>Cerasicoccus</taxon>
    </lineage>
</organism>
<keyword evidence="2" id="KW-1185">Reference proteome</keyword>
<comment type="caution">
    <text evidence="1">The sequence shown here is derived from an EMBL/GenBank/DDBJ whole genome shotgun (WGS) entry which is preliminary data.</text>
</comment>
<accession>A0A8J3DFJ4</accession>
<protein>
    <submittedName>
        <fullName evidence="1">Uncharacterized protein</fullName>
    </submittedName>
</protein>
<gene>
    <name evidence="1" type="ORF">GCM10007047_16270</name>
</gene>
<reference evidence="1" key="2">
    <citation type="submission" date="2020-09" db="EMBL/GenBank/DDBJ databases">
        <authorList>
            <person name="Sun Q."/>
            <person name="Kim S."/>
        </authorList>
    </citation>
    <scope>NUCLEOTIDE SEQUENCE</scope>
    <source>
        <strain evidence="1">KCTC 12870</strain>
    </source>
</reference>
<name>A0A8J3DFJ4_9BACT</name>
<dbReference type="EMBL" id="BMXG01000008">
    <property type="protein sequence ID" value="GHC00598.1"/>
    <property type="molecule type" value="Genomic_DNA"/>
</dbReference>
<evidence type="ECO:0000313" key="1">
    <source>
        <dbReference type="EMBL" id="GHC00598.1"/>
    </source>
</evidence>
<dbReference type="AlphaFoldDB" id="A0A8J3DFJ4"/>